<dbReference type="EMBL" id="SGWQ01000002">
    <property type="protein sequence ID" value="RZS43789.1"/>
    <property type="molecule type" value="Genomic_DNA"/>
</dbReference>
<dbReference type="FunFam" id="3.40.50.200:FF:000014">
    <property type="entry name" value="Proteinase K"/>
    <property type="match status" value="1"/>
</dbReference>
<feature type="region of interest" description="Disordered" evidence="7">
    <location>
        <begin position="179"/>
        <end position="206"/>
    </location>
</feature>
<evidence type="ECO:0000256" key="6">
    <source>
        <dbReference type="RuleBase" id="RU003355"/>
    </source>
</evidence>
<feature type="domain" description="Inhibitor I9" evidence="10">
    <location>
        <begin position="52"/>
        <end position="126"/>
    </location>
</feature>
<feature type="active site" description="Charge relay system" evidence="5">
    <location>
        <position position="164"/>
    </location>
</feature>
<evidence type="ECO:0000313" key="11">
    <source>
        <dbReference type="EMBL" id="RZS43789.1"/>
    </source>
</evidence>
<dbReference type="OrthoDB" id="9766923at2"/>
<evidence type="ECO:0000256" key="3">
    <source>
        <dbReference type="ARBA" id="ARBA00022801"/>
    </source>
</evidence>
<dbReference type="Pfam" id="PF05922">
    <property type="entry name" value="Inhibitor_I9"/>
    <property type="match status" value="1"/>
</dbReference>
<sequence>MRGLSGKRSRRVAAVGVTAAVATATVIMAAGPAQAARGEVRGLGAPGAVEGKFIVVLDQQGSMAADAESRATAAAHGLLSEYGGRLEFVYSTVLRGFSADMTRDQAERLAADPSVAYVQQSVLVHTAGEQPNPPSWGIDRSDGAKDDKYVYPNEGTGATVYVLDTGIRYSHKTFEGRATSGRDLVDDDDDAEDGHGHGTHVSGTVGGEEYGIAKDVALVGVRVLGNGGSAPDSVTVEGLDWVAKNAKKPAVVNMSLTFDTVSDAQEQAVKNVVAAGVTVVVAAGNNGADACDTSPARIPEIITVGSIDDGDGKSSFSNFGTCLDLFAPGGMITSASHMSDDGDTGMSGTSMASPHVAGAAGVYLSKNPQATPDQVSQAITDAAEKDAVQNPGSGSPNLLLNVTGLG</sequence>
<dbReference type="InterPro" id="IPR034193">
    <property type="entry name" value="PCSK9_ProteinaseK-like"/>
</dbReference>
<dbReference type="InterPro" id="IPR000209">
    <property type="entry name" value="Peptidase_S8/S53_dom"/>
</dbReference>
<keyword evidence="2 5" id="KW-0645">Protease</keyword>
<dbReference type="InterPro" id="IPR050131">
    <property type="entry name" value="Peptidase_S8_subtilisin-like"/>
</dbReference>
<evidence type="ECO:0000256" key="1">
    <source>
        <dbReference type="ARBA" id="ARBA00011073"/>
    </source>
</evidence>
<keyword evidence="8" id="KW-0732">Signal</keyword>
<evidence type="ECO:0000259" key="9">
    <source>
        <dbReference type="Pfam" id="PF00082"/>
    </source>
</evidence>
<comment type="similarity">
    <text evidence="1 5 6">Belongs to the peptidase S8 family.</text>
</comment>
<dbReference type="PANTHER" id="PTHR43806:SF11">
    <property type="entry name" value="CEREVISIN-RELATED"/>
    <property type="match status" value="1"/>
</dbReference>
<evidence type="ECO:0000256" key="8">
    <source>
        <dbReference type="SAM" id="SignalP"/>
    </source>
</evidence>
<dbReference type="AlphaFoldDB" id="A0A4Q7L2L6"/>
<dbReference type="PROSITE" id="PS00138">
    <property type="entry name" value="SUBTILASE_SER"/>
    <property type="match status" value="1"/>
</dbReference>
<reference evidence="11 12" key="1">
    <citation type="submission" date="2019-02" db="EMBL/GenBank/DDBJ databases">
        <title>Genomic Encyclopedia of Type Strains, Phase IV (KMG-IV): sequencing the most valuable type-strain genomes for metagenomic binning, comparative biology and taxonomic classification.</title>
        <authorList>
            <person name="Goeker M."/>
        </authorList>
    </citation>
    <scope>NUCLEOTIDE SEQUENCE [LARGE SCALE GENOMIC DNA]</scope>
    <source>
        <strain evidence="11 12">DSM 101727</strain>
    </source>
</reference>
<feature type="chain" id="PRO_5020792990" evidence="8">
    <location>
        <begin position="36"/>
        <end position="406"/>
    </location>
</feature>
<accession>A0A4Q7L2L6</accession>
<dbReference type="PRINTS" id="PR00723">
    <property type="entry name" value="SUBTILISIN"/>
</dbReference>
<evidence type="ECO:0000256" key="5">
    <source>
        <dbReference type="PROSITE-ProRule" id="PRU01240"/>
    </source>
</evidence>
<feature type="domain" description="Peptidase S8/S53" evidence="9">
    <location>
        <begin position="155"/>
        <end position="386"/>
    </location>
</feature>
<organism evidence="11 12">
    <name type="scientific">Herbihabitans rhizosphaerae</name>
    <dbReference type="NCBI Taxonomy" id="1872711"/>
    <lineage>
        <taxon>Bacteria</taxon>
        <taxon>Bacillati</taxon>
        <taxon>Actinomycetota</taxon>
        <taxon>Actinomycetes</taxon>
        <taxon>Pseudonocardiales</taxon>
        <taxon>Pseudonocardiaceae</taxon>
        <taxon>Herbihabitans</taxon>
    </lineage>
</organism>
<comment type="caution">
    <text evidence="11">The sequence shown here is derived from an EMBL/GenBank/DDBJ whole genome shotgun (WGS) entry which is preliminary data.</text>
</comment>
<feature type="region of interest" description="Disordered" evidence="7">
    <location>
        <begin position="386"/>
        <end position="406"/>
    </location>
</feature>
<dbReference type="InterPro" id="IPR010259">
    <property type="entry name" value="S8pro/Inhibitor_I9"/>
</dbReference>
<dbReference type="Gene3D" id="3.40.50.200">
    <property type="entry name" value="Peptidase S8/S53 domain"/>
    <property type="match status" value="1"/>
</dbReference>
<dbReference type="InterPro" id="IPR015500">
    <property type="entry name" value="Peptidase_S8_subtilisin-rel"/>
</dbReference>
<evidence type="ECO:0000313" key="12">
    <source>
        <dbReference type="Proteomes" id="UP000294257"/>
    </source>
</evidence>
<keyword evidence="3 5" id="KW-0378">Hydrolase</keyword>
<dbReference type="GO" id="GO:0005615">
    <property type="term" value="C:extracellular space"/>
    <property type="evidence" value="ECO:0007669"/>
    <property type="project" value="TreeGrafter"/>
</dbReference>
<dbReference type="InterPro" id="IPR023828">
    <property type="entry name" value="Peptidase_S8_Ser-AS"/>
</dbReference>
<evidence type="ECO:0000256" key="2">
    <source>
        <dbReference type="ARBA" id="ARBA00022670"/>
    </source>
</evidence>
<gene>
    <name evidence="11" type="ORF">EV193_102770</name>
</gene>
<protein>
    <submittedName>
        <fullName evidence="11">Peptidase inhibitor I9</fullName>
    </submittedName>
</protein>
<dbReference type="SUPFAM" id="SSF54897">
    <property type="entry name" value="Protease propeptides/inhibitors"/>
    <property type="match status" value="1"/>
</dbReference>
<dbReference type="PROSITE" id="PS51892">
    <property type="entry name" value="SUBTILASE"/>
    <property type="match status" value="1"/>
</dbReference>
<dbReference type="GO" id="GO:0006508">
    <property type="term" value="P:proteolysis"/>
    <property type="evidence" value="ECO:0007669"/>
    <property type="project" value="UniProtKB-KW"/>
</dbReference>
<dbReference type="Proteomes" id="UP000294257">
    <property type="component" value="Unassembled WGS sequence"/>
</dbReference>
<feature type="active site" description="Charge relay system" evidence="5">
    <location>
        <position position="197"/>
    </location>
</feature>
<evidence type="ECO:0000256" key="7">
    <source>
        <dbReference type="SAM" id="MobiDB-lite"/>
    </source>
</evidence>
<name>A0A4Q7L2L6_9PSEU</name>
<feature type="active site" description="Charge relay system" evidence="5">
    <location>
        <position position="350"/>
    </location>
</feature>
<dbReference type="CDD" id="cd04077">
    <property type="entry name" value="Peptidases_S8_PCSK9_ProteinaseK_like"/>
    <property type="match status" value="1"/>
</dbReference>
<dbReference type="InterPro" id="IPR022398">
    <property type="entry name" value="Peptidase_S8_His-AS"/>
</dbReference>
<dbReference type="PROSITE" id="PS00136">
    <property type="entry name" value="SUBTILASE_ASP"/>
    <property type="match status" value="1"/>
</dbReference>
<evidence type="ECO:0000256" key="4">
    <source>
        <dbReference type="ARBA" id="ARBA00022825"/>
    </source>
</evidence>
<dbReference type="SUPFAM" id="SSF52743">
    <property type="entry name" value="Subtilisin-like"/>
    <property type="match status" value="1"/>
</dbReference>
<evidence type="ECO:0000259" key="10">
    <source>
        <dbReference type="Pfam" id="PF05922"/>
    </source>
</evidence>
<keyword evidence="4 5" id="KW-0720">Serine protease</keyword>
<dbReference type="GO" id="GO:0004252">
    <property type="term" value="F:serine-type endopeptidase activity"/>
    <property type="evidence" value="ECO:0007669"/>
    <property type="project" value="UniProtKB-UniRule"/>
</dbReference>
<dbReference type="InterPro" id="IPR036852">
    <property type="entry name" value="Peptidase_S8/S53_dom_sf"/>
</dbReference>
<dbReference type="InterPro" id="IPR037045">
    <property type="entry name" value="S8pro/Inhibitor_I9_sf"/>
</dbReference>
<dbReference type="Gene3D" id="3.30.70.80">
    <property type="entry name" value="Peptidase S8 propeptide/proteinase inhibitor I9"/>
    <property type="match status" value="1"/>
</dbReference>
<proteinExistence type="inferred from homology"/>
<feature type="compositionally biased region" description="Polar residues" evidence="7">
    <location>
        <begin position="390"/>
        <end position="400"/>
    </location>
</feature>
<dbReference type="PROSITE" id="PS00137">
    <property type="entry name" value="SUBTILASE_HIS"/>
    <property type="match status" value="1"/>
</dbReference>
<dbReference type="InterPro" id="IPR023827">
    <property type="entry name" value="Peptidase_S8_Asp-AS"/>
</dbReference>
<dbReference type="PANTHER" id="PTHR43806">
    <property type="entry name" value="PEPTIDASE S8"/>
    <property type="match status" value="1"/>
</dbReference>
<dbReference type="Pfam" id="PF00082">
    <property type="entry name" value="Peptidase_S8"/>
    <property type="match status" value="1"/>
</dbReference>
<keyword evidence="12" id="KW-1185">Reference proteome</keyword>
<feature type="signal peptide" evidence="8">
    <location>
        <begin position="1"/>
        <end position="35"/>
    </location>
</feature>